<gene>
    <name evidence="1" type="ORF">ACFQ19_17145</name>
</gene>
<dbReference type="EMBL" id="JBHTKK010000027">
    <property type="protein sequence ID" value="MFD1067737.1"/>
    <property type="molecule type" value="Genomic_DNA"/>
</dbReference>
<protein>
    <submittedName>
        <fullName evidence="1">Glutaredoxin family protein</fullName>
    </submittedName>
</protein>
<dbReference type="InterPro" id="IPR008554">
    <property type="entry name" value="Glutaredoxin-like"/>
</dbReference>
<reference evidence="2" key="1">
    <citation type="journal article" date="2019" name="Int. J. Syst. Evol. Microbiol.">
        <title>The Global Catalogue of Microorganisms (GCM) 10K type strain sequencing project: providing services to taxonomists for standard genome sequencing and annotation.</title>
        <authorList>
            <consortium name="The Broad Institute Genomics Platform"/>
            <consortium name="The Broad Institute Genome Sequencing Center for Infectious Disease"/>
            <person name="Wu L."/>
            <person name="Ma J."/>
        </authorList>
    </citation>
    <scope>NUCLEOTIDE SEQUENCE [LARGE SCALE GENOMIC DNA]</scope>
    <source>
        <strain evidence="2">CCUG 56608</strain>
    </source>
</reference>
<dbReference type="Pfam" id="PF05768">
    <property type="entry name" value="Glrx-like"/>
    <property type="match status" value="1"/>
</dbReference>
<keyword evidence="2" id="KW-1185">Reference proteome</keyword>
<dbReference type="RefSeq" id="WP_379593889.1">
    <property type="nucleotide sequence ID" value="NZ_JBHTKK010000027.1"/>
</dbReference>
<name>A0ABW3NJ78_9BACI</name>
<sequence>MIKFYTKKNCPLCVEALELLDVLNTDDIPVEEIDIYQSDALLETYQLLIPVIAYKGSEVYGNEINIENISRLLTE</sequence>
<dbReference type="InterPro" id="IPR036249">
    <property type="entry name" value="Thioredoxin-like_sf"/>
</dbReference>
<dbReference type="Gene3D" id="3.40.30.10">
    <property type="entry name" value="Glutaredoxin"/>
    <property type="match status" value="1"/>
</dbReference>
<organism evidence="1 2">
    <name type="scientific">Oceanobacillus locisalsi</name>
    <dbReference type="NCBI Taxonomy" id="546107"/>
    <lineage>
        <taxon>Bacteria</taxon>
        <taxon>Bacillati</taxon>
        <taxon>Bacillota</taxon>
        <taxon>Bacilli</taxon>
        <taxon>Bacillales</taxon>
        <taxon>Bacillaceae</taxon>
        <taxon>Oceanobacillus</taxon>
    </lineage>
</organism>
<evidence type="ECO:0000313" key="2">
    <source>
        <dbReference type="Proteomes" id="UP001597041"/>
    </source>
</evidence>
<dbReference type="Proteomes" id="UP001597041">
    <property type="component" value="Unassembled WGS sequence"/>
</dbReference>
<evidence type="ECO:0000313" key="1">
    <source>
        <dbReference type="EMBL" id="MFD1067737.1"/>
    </source>
</evidence>
<accession>A0ABW3NJ78</accession>
<proteinExistence type="predicted"/>
<dbReference type="SUPFAM" id="SSF52833">
    <property type="entry name" value="Thioredoxin-like"/>
    <property type="match status" value="1"/>
</dbReference>
<comment type="caution">
    <text evidence="1">The sequence shown here is derived from an EMBL/GenBank/DDBJ whole genome shotgun (WGS) entry which is preliminary data.</text>
</comment>